<dbReference type="InterPro" id="IPR051781">
    <property type="entry name" value="Metallo-dep_Hydrolase"/>
</dbReference>
<feature type="chain" id="PRO_5008681978" evidence="2">
    <location>
        <begin position="31"/>
        <end position="598"/>
    </location>
</feature>
<dbReference type="Pfam" id="PF01979">
    <property type="entry name" value="Amidohydro_1"/>
    <property type="match status" value="1"/>
</dbReference>
<keyword evidence="4" id="KW-0378">Hydrolase</keyword>
<dbReference type="SUPFAM" id="SSF51556">
    <property type="entry name" value="Metallo-dependent hydrolases"/>
    <property type="match status" value="1"/>
</dbReference>
<name>A0A1C3TK17_XANCT</name>
<dbReference type="InterPro" id="IPR006680">
    <property type="entry name" value="Amidohydro-rel"/>
</dbReference>
<organism evidence="4 5">
    <name type="scientific">Xanthomonas translucens pv. translucens DSM 18974</name>
    <dbReference type="NCBI Taxonomy" id="1261556"/>
    <lineage>
        <taxon>Bacteria</taxon>
        <taxon>Pseudomonadati</taxon>
        <taxon>Pseudomonadota</taxon>
        <taxon>Gammaproteobacteria</taxon>
        <taxon>Lysobacterales</taxon>
        <taxon>Lysobacteraceae</taxon>
        <taxon>Xanthomonas</taxon>
        <taxon>Xanthomonas translucens group</taxon>
    </lineage>
</organism>
<evidence type="ECO:0000313" key="5">
    <source>
        <dbReference type="Proteomes" id="UP000093071"/>
    </source>
</evidence>
<feature type="region of interest" description="Disordered" evidence="1">
    <location>
        <begin position="564"/>
        <end position="598"/>
    </location>
</feature>
<protein>
    <submittedName>
        <fullName evidence="4">Exported amidohydrolase</fullName>
        <ecNumber evidence="4">3.5.2.-</ecNumber>
    </submittedName>
</protein>
<evidence type="ECO:0000256" key="2">
    <source>
        <dbReference type="SAM" id="SignalP"/>
    </source>
</evidence>
<sequence length="598" mass="62137">MSRSAPQSRRLAQRLLIAACLLLGSGSALAQDVLIRGATVHTASARGTLLNADVLVQGGTIRAVGSGLSAPAGVAVVEARGRPLTPALFGGITEIGIEEVSGEPSTVDSALSLPHDQPMRPEFDVTLAYNPDSVLIPVARVEGIGFTALGANSGGAFIAGQGAVMRLDGGADPIGPRALYLRLGSDTLELSGKSRAAQWMLLDQLVAEARGRMPADSPHALLTPAGRAVLARYLAGQGRIVVAVNRAADIRQLLRWAQRENLRIAIAGGDEAWKLAPELAKAQVPVFVNALDDLPASFDQIGATLENAARLHAAGVAVSFTQGGDGSPNARKQRQLAGNAVAHGLPWDDGLAGLTRVPAEALGVGDRLGSIAPGKLADLVLWEGDPLDVAHYAEQVWLGGRAMPMRSRQTELRDRYMQRTTAAAAQAALRKRRAPMPPACPPPRAANGHRHSANVNILADACRVACRALNTCAAPHPNAMNGVSLAHALPASMRTLACNACSPCSCAAAFSAAPCPPRRKAATSVSPVAASASSSIAAPTWCSAWTPATATSCRCVTPATSCRVPKAKVRRSPPASVRPRSRRAPSATPSWFRPRPAT</sequence>
<dbReference type="SUPFAM" id="SSF51338">
    <property type="entry name" value="Composite domain of metallo-dependent hydrolases"/>
    <property type="match status" value="1"/>
</dbReference>
<gene>
    <name evidence="4" type="ORF">BN444_02167</name>
</gene>
<dbReference type="Proteomes" id="UP000093071">
    <property type="component" value="Chromosome I"/>
</dbReference>
<feature type="domain" description="Amidohydrolase-related" evidence="3">
    <location>
        <begin position="289"/>
        <end position="389"/>
    </location>
</feature>
<proteinExistence type="predicted"/>
<dbReference type="AlphaFoldDB" id="A0A1C3TK17"/>
<feature type="signal peptide" evidence="2">
    <location>
        <begin position="1"/>
        <end position="30"/>
    </location>
</feature>
<dbReference type="Gene3D" id="3.20.20.140">
    <property type="entry name" value="Metal-dependent hydrolases"/>
    <property type="match status" value="1"/>
</dbReference>
<keyword evidence="2" id="KW-0732">Signal</keyword>
<evidence type="ECO:0000256" key="1">
    <source>
        <dbReference type="SAM" id="MobiDB-lite"/>
    </source>
</evidence>
<evidence type="ECO:0000259" key="3">
    <source>
        <dbReference type="Pfam" id="PF01979"/>
    </source>
</evidence>
<dbReference type="EC" id="3.5.2.-" evidence="4"/>
<dbReference type="EMBL" id="LT604072">
    <property type="protein sequence ID" value="SCB03574.1"/>
    <property type="molecule type" value="Genomic_DNA"/>
</dbReference>
<feature type="compositionally biased region" description="Low complexity" evidence="1">
    <location>
        <begin position="572"/>
        <end position="590"/>
    </location>
</feature>
<dbReference type="InterPro" id="IPR011059">
    <property type="entry name" value="Metal-dep_hydrolase_composite"/>
</dbReference>
<accession>A0A1C3TK17</accession>
<evidence type="ECO:0000313" key="4">
    <source>
        <dbReference type="EMBL" id="SCB03574.1"/>
    </source>
</evidence>
<dbReference type="PANTHER" id="PTHR43135:SF3">
    <property type="entry name" value="ALPHA-D-RIBOSE 1-METHYLPHOSPHONATE 5-TRIPHOSPHATE DIPHOSPHATASE"/>
    <property type="match status" value="1"/>
</dbReference>
<dbReference type="Gene3D" id="2.30.40.10">
    <property type="entry name" value="Urease, subunit C, domain 1"/>
    <property type="match status" value="1"/>
</dbReference>
<reference evidence="5" key="1">
    <citation type="submission" date="2016-07" db="EMBL/GenBank/DDBJ databases">
        <authorList>
            <person name="Jaenicke Sebastian"/>
        </authorList>
    </citation>
    <scope>NUCLEOTIDE SEQUENCE [LARGE SCALE GENOMIC DNA]</scope>
</reference>
<dbReference type="GO" id="GO:0016810">
    <property type="term" value="F:hydrolase activity, acting on carbon-nitrogen (but not peptide) bonds"/>
    <property type="evidence" value="ECO:0007669"/>
    <property type="project" value="InterPro"/>
</dbReference>
<dbReference type="PANTHER" id="PTHR43135">
    <property type="entry name" value="ALPHA-D-RIBOSE 1-METHYLPHOSPHONATE 5-TRIPHOSPHATE DIPHOSPHATASE"/>
    <property type="match status" value="1"/>
</dbReference>
<dbReference type="PATRIC" id="fig|1261556.5.peg.813"/>
<dbReference type="InterPro" id="IPR032466">
    <property type="entry name" value="Metal_Hydrolase"/>
</dbReference>